<feature type="region of interest" description="Disordered" evidence="2">
    <location>
        <begin position="239"/>
        <end position="261"/>
    </location>
</feature>
<reference evidence="4 5" key="1">
    <citation type="submission" date="2018-01" db="EMBL/GenBank/DDBJ databases">
        <title>Genome sequence of Iodobacter sp. strain PCH194 isolated from Indian Trans-Himalaya.</title>
        <authorList>
            <person name="Kumar V."/>
            <person name="Thakur V."/>
            <person name="Kumar S."/>
            <person name="Singh D."/>
        </authorList>
    </citation>
    <scope>NUCLEOTIDE SEQUENCE [LARGE SCALE GENOMIC DNA]</scope>
    <source>
        <strain evidence="4 5">PCH194</strain>
    </source>
</reference>
<name>A0A7G3G6C5_9NEIS</name>
<dbReference type="Proteomes" id="UP000515917">
    <property type="component" value="Chromosome"/>
</dbReference>
<dbReference type="Gene3D" id="3.40.720.10">
    <property type="entry name" value="Alkaline Phosphatase, subunit A"/>
    <property type="match status" value="1"/>
</dbReference>
<sequence>MIPACITKALAIPAHSPTGTINDVQHIVILMQENRSFDHYFGSLHGVRGFGDKLAIPIQGNQLVWNQKDANAKIIPPYHLNTQLTSAQRVPSSPHTMPDAHSAWAGGKMSEWPKYKTQFSMGYYRQYQGRYDLWVLGPNGFHRHFQGHAHSECKVETHIHYAAASGEIYLQLQNTGKKEASLTIHANDYRNDGPWQLKIAAGQTVVHEWSLFESYHWYDFSVSDNHGFVRRFTGRVETGQDSISDPSNAGTTTKPRKKFSR</sequence>
<organism evidence="4 5">
    <name type="scientific">Iodobacter fluviatilis</name>
    <dbReference type="NCBI Taxonomy" id="537"/>
    <lineage>
        <taxon>Bacteria</taxon>
        <taxon>Pseudomonadati</taxon>
        <taxon>Pseudomonadota</taxon>
        <taxon>Betaproteobacteria</taxon>
        <taxon>Neisseriales</taxon>
        <taxon>Chitinibacteraceae</taxon>
        <taxon>Iodobacter</taxon>
    </lineage>
</organism>
<evidence type="ECO:0000256" key="2">
    <source>
        <dbReference type="SAM" id="MobiDB-lite"/>
    </source>
</evidence>
<accession>A0A7G3G6C5</accession>
<dbReference type="Pfam" id="PF04185">
    <property type="entry name" value="Phosphoesterase"/>
    <property type="match status" value="1"/>
</dbReference>
<evidence type="ECO:0000259" key="3">
    <source>
        <dbReference type="Pfam" id="PF05506"/>
    </source>
</evidence>
<proteinExistence type="predicted"/>
<dbReference type="InterPro" id="IPR008475">
    <property type="entry name" value="PLipase_C_C"/>
</dbReference>
<evidence type="ECO:0000313" key="4">
    <source>
        <dbReference type="EMBL" id="QBC42709.1"/>
    </source>
</evidence>
<dbReference type="Pfam" id="PF05506">
    <property type="entry name" value="PLipase_C_C"/>
    <property type="match status" value="1"/>
</dbReference>
<dbReference type="GO" id="GO:0016042">
    <property type="term" value="P:lipid catabolic process"/>
    <property type="evidence" value="ECO:0007669"/>
    <property type="project" value="InterPro"/>
</dbReference>
<evidence type="ECO:0000256" key="1">
    <source>
        <dbReference type="ARBA" id="ARBA00022801"/>
    </source>
</evidence>
<dbReference type="PANTHER" id="PTHR31956">
    <property type="entry name" value="NON-SPECIFIC PHOSPHOLIPASE C4-RELATED"/>
    <property type="match status" value="1"/>
</dbReference>
<dbReference type="InterPro" id="IPR007312">
    <property type="entry name" value="Phosphoesterase"/>
</dbReference>
<protein>
    <recommendedName>
        <fullName evidence="3">Bacterial phospholipase C C-terminal domain-containing protein</fullName>
    </recommendedName>
</protein>
<dbReference type="KEGG" id="ifl:C1H71_03505"/>
<dbReference type="AlphaFoldDB" id="A0A7G3G6C5"/>
<dbReference type="InterPro" id="IPR017850">
    <property type="entry name" value="Alkaline_phosphatase_core_sf"/>
</dbReference>
<keyword evidence="1" id="KW-0378">Hydrolase</keyword>
<dbReference type="PANTHER" id="PTHR31956:SF1">
    <property type="entry name" value="NON-SPECIFIC PHOSPHOLIPASE C1"/>
    <property type="match status" value="1"/>
</dbReference>
<gene>
    <name evidence="4" type="ORF">C1H71_03505</name>
</gene>
<keyword evidence="5" id="KW-1185">Reference proteome</keyword>
<dbReference type="RefSeq" id="WP_130105326.1">
    <property type="nucleotide sequence ID" value="NZ_CP025781.1"/>
</dbReference>
<dbReference type="GO" id="GO:0004629">
    <property type="term" value="F:phospholipase C activity"/>
    <property type="evidence" value="ECO:0007669"/>
    <property type="project" value="InterPro"/>
</dbReference>
<dbReference type="EMBL" id="CP025781">
    <property type="protein sequence ID" value="QBC42709.1"/>
    <property type="molecule type" value="Genomic_DNA"/>
</dbReference>
<feature type="compositionally biased region" description="Polar residues" evidence="2">
    <location>
        <begin position="239"/>
        <end position="253"/>
    </location>
</feature>
<feature type="domain" description="Bacterial phospholipase C C-terminal" evidence="3">
    <location>
        <begin position="156"/>
        <end position="235"/>
    </location>
</feature>
<evidence type="ECO:0000313" key="5">
    <source>
        <dbReference type="Proteomes" id="UP000515917"/>
    </source>
</evidence>